<dbReference type="KEGG" id="ome:OLMES_1430"/>
<keyword evidence="3 5" id="KW-1133">Transmembrane helix</keyword>
<evidence type="ECO:0000313" key="8">
    <source>
        <dbReference type="Proteomes" id="UP000196027"/>
    </source>
</evidence>
<keyword evidence="8" id="KW-1185">Reference proteome</keyword>
<proteinExistence type="predicted"/>
<evidence type="ECO:0000256" key="2">
    <source>
        <dbReference type="ARBA" id="ARBA00022692"/>
    </source>
</evidence>
<evidence type="ECO:0000259" key="6">
    <source>
        <dbReference type="Pfam" id="PF07298"/>
    </source>
</evidence>
<gene>
    <name evidence="7" type="ORF">OLMES_1430</name>
</gene>
<dbReference type="Proteomes" id="UP000196027">
    <property type="component" value="Chromosome"/>
</dbReference>
<feature type="domain" description="NnrU" evidence="6">
    <location>
        <begin position="3"/>
        <end position="188"/>
    </location>
</feature>
<reference evidence="7 8" key="1">
    <citation type="submission" date="2017-05" db="EMBL/GenBank/DDBJ databases">
        <title>Genomic insights into alkan degradation activity of Oleiphilus messinensis.</title>
        <authorList>
            <person name="Kozyavkin S.A."/>
            <person name="Slesarev A.I."/>
            <person name="Golyshin P.N."/>
            <person name="Korzhenkov A."/>
            <person name="Golyshina O.N."/>
            <person name="Toshchakov S.V."/>
        </authorList>
    </citation>
    <scope>NUCLEOTIDE SEQUENCE [LARGE SCALE GENOMIC DNA]</scope>
    <source>
        <strain evidence="7 8">ME102</strain>
    </source>
</reference>
<protein>
    <submittedName>
        <fullName evidence="7">NnrU family protein</fullName>
    </submittedName>
</protein>
<dbReference type="GO" id="GO:0016020">
    <property type="term" value="C:membrane"/>
    <property type="evidence" value="ECO:0007669"/>
    <property type="project" value="UniProtKB-SubCell"/>
</dbReference>
<dbReference type="OrthoDB" id="5293641at2"/>
<evidence type="ECO:0000256" key="3">
    <source>
        <dbReference type="ARBA" id="ARBA00022989"/>
    </source>
</evidence>
<evidence type="ECO:0000256" key="5">
    <source>
        <dbReference type="SAM" id="Phobius"/>
    </source>
</evidence>
<name>A0A1Y0I4U6_9GAMM</name>
<accession>A0A1Y0I4U6</accession>
<sequence length="191" mass="21097">MIVLILGLILFLGVHSISIFNVSWRNQMVTRYGEQRFKGIYSLVALAGFVLIVWGYGLARMEPVVVYNPPFWLRHVAMLLLIPVFPLLVAAHLPSRIGNIVKHPMLVAVKLWALAHLLANGMLADLLLFGAFLGWAVADRISVKKRPVTPGTPPPTGVRNDIIVIVAGLALFIVFSLWLHAWLIGVAPIAR</sequence>
<evidence type="ECO:0000313" key="7">
    <source>
        <dbReference type="EMBL" id="ARU55507.1"/>
    </source>
</evidence>
<feature type="transmembrane region" description="Helical" evidence="5">
    <location>
        <begin position="71"/>
        <end position="93"/>
    </location>
</feature>
<keyword evidence="4 5" id="KW-0472">Membrane</keyword>
<comment type="subcellular location">
    <subcellularLocation>
        <location evidence="1">Membrane</location>
        <topology evidence="1">Multi-pass membrane protein</topology>
    </subcellularLocation>
</comment>
<feature type="transmembrane region" description="Helical" evidence="5">
    <location>
        <begin position="40"/>
        <end position="59"/>
    </location>
</feature>
<dbReference type="Pfam" id="PF07298">
    <property type="entry name" value="NnrU"/>
    <property type="match status" value="1"/>
</dbReference>
<keyword evidence="2 5" id="KW-0812">Transmembrane</keyword>
<feature type="transmembrane region" description="Helical" evidence="5">
    <location>
        <begin position="113"/>
        <end position="137"/>
    </location>
</feature>
<evidence type="ECO:0000256" key="1">
    <source>
        <dbReference type="ARBA" id="ARBA00004141"/>
    </source>
</evidence>
<dbReference type="AlphaFoldDB" id="A0A1Y0I4U6"/>
<dbReference type="InterPro" id="IPR009915">
    <property type="entry name" value="NnrU_dom"/>
</dbReference>
<dbReference type="RefSeq" id="WP_087460607.1">
    <property type="nucleotide sequence ID" value="NZ_CP021425.1"/>
</dbReference>
<evidence type="ECO:0000256" key="4">
    <source>
        <dbReference type="ARBA" id="ARBA00023136"/>
    </source>
</evidence>
<organism evidence="7 8">
    <name type="scientific">Oleiphilus messinensis</name>
    <dbReference type="NCBI Taxonomy" id="141451"/>
    <lineage>
        <taxon>Bacteria</taxon>
        <taxon>Pseudomonadati</taxon>
        <taxon>Pseudomonadota</taxon>
        <taxon>Gammaproteobacteria</taxon>
        <taxon>Oceanospirillales</taxon>
        <taxon>Oleiphilaceae</taxon>
        <taxon>Oleiphilus</taxon>
    </lineage>
</organism>
<dbReference type="EMBL" id="CP021425">
    <property type="protein sequence ID" value="ARU55507.1"/>
    <property type="molecule type" value="Genomic_DNA"/>
</dbReference>
<feature type="transmembrane region" description="Helical" evidence="5">
    <location>
        <begin position="162"/>
        <end position="184"/>
    </location>
</feature>